<evidence type="ECO:0000313" key="2">
    <source>
        <dbReference type="Proteomes" id="UP001597526"/>
    </source>
</evidence>
<organism evidence="1 2">
    <name type="scientific">Croceitalea marina</name>
    <dbReference type="NCBI Taxonomy" id="1775166"/>
    <lineage>
        <taxon>Bacteria</taxon>
        <taxon>Pseudomonadati</taxon>
        <taxon>Bacteroidota</taxon>
        <taxon>Flavobacteriia</taxon>
        <taxon>Flavobacteriales</taxon>
        <taxon>Flavobacteriaceae</taxon>
        <taxon>Croceitalea</taxon>
    </lineage>
</organism>
<dbReference type="RefSeq" id="WP_377767750.1">
    <property type="nucleotide sequence ID" value="NZ_JBHULB010000075.1"/>
</dbReference>
<sequence length="84" mass="9315">MSIGKYFENGLGLEAIGTYNKYKEGKIVDNQVNDTMISYYAADLRVSYDLNKILGETGFFDPYVGLGLGYTDANNQGRSALMLQ</sequence>
<accession>A0ABW5N1X7</accession>
<dbReference type="SUPFAM" id="SSF56925">
    <property type="entry name" value="OMPA-like"/>
    <property type="match status" value="1"/>
</dbReference>
<dbReference type="Gene3D" id="2.40.160.20">
    <property type="match status" value="1"/>
</dbReference>
<name>A0ABW5N1X7_9FLAO</name>
<dbReference type="EMBL" id="JBHULB010000075">
    <property type="protein sequence ID" value="MFD2588218.1"/>
    <property type="molecule type" value="Genomic_DNA"/>
</dbReference>
<gene>
    <name evidence="1" type="ORF">ACFSQJ_14860</name>
</gene>
<dbReference type="Proteomes" id="UP001597526">
    <property type="component" value="Unassembled WGS sequence"/>
</dbReference>
<protein>
    <recommendedName>
        <fullName evidence="3">Outer membrane protein beta-barrel domain-containing protein</fullName>
    </recommendedName>
</protein>
<comment type="caution">
    <text evidence="1">The sequence shown here is derived from an EMBL/GenBank/DDBJ whole genome shotgun (WGS) entry which is preliminary data.</text>
</comment>
<reference evidence="2" key="1">
    <citation type="journal article" date="2019" name="Int. J. Syst. Evol. Microbiol.">
        <title>The Global Catalogue of Microorganisms (GCM) 10K type strain sequencing project: providing services to taxonomists for standard genome sequencing and annotation.</title>
        <authorList>
            <consortium name="The Broad Institute Genomics Platform"/>
            <consortium name="The Broad Institute Genome Sequencing Center for Infectious Disease"/>
            <person name="Wu L."/>
            <person name="Ma J."/>
        </authorList>
    </citation>
    <scope>NUCLEOTIDE SEQUENCE [LARGE SCALE GENOMIC DNA]</scope>
    <source>
        <strain evidence="2">KCTC 52368</strain>
    </source>
</reference>
<evidence type="ECO:0008006" key="3">
    <source>
        <dbReference type="Google" id="ProtNLM"/>
    </source>
</evidence>
<dbReference type="InterPro" id="IPR011250">
    <property type="entry name" value="OMP/PagP_B-barrel"/>
</dbReference>
<evidence type="ECO:0000313" key="1">
    <source>
        <dbReference type="EMBL" id="MFD2588218.1"/>
    </source>
</evidence>
<keyword evidence="2" id="KW-1185">Reference proteome</keyword>
<proteinExistence type="predicted"/>